<name>A0AB74CEG3_ASPFL</name>
<dbReference type="Proteomes" id="UP000275480">
    <property type="component" value="Unassembled WGS sequence"/>
</dbReference>
<evidence type="ECO:0000313" key="1">
    <source>
        <dbReference type="EMBL" id="RMZ44576.1"/>
    </source>
</evidence>
<protein>
    <submittedName>
        <fullName evidence="1">Uncharacterized protein</fullName>
    </submittedName>
</protein>
<organism evidence="1 2">
    <name type="scientific">Aspergillus flavus</name>
    <dbReference type="NCBI Taxonomy" id="5059"/>
    <lineage>
        <taxon>Eukaryota</taxon>
        <taxon>Fungi</taxon>
        <taxon>Dikarya</taxon>
        <taxon>Ascomycota</taxon>
        <taxon>Pezizomycotina</taxon>
        <taxon>Eurotiomycetes</taxon>
        <taxon>Eurotiomycetidae</taxon>
        <taxon>Eurotiales</taxon>
        <taxon>Aspergillaceae</taxon>
        <taxon>Aspergillus</taxon>
        <taxon>Aspergillus subgen. Circumdati</taxon>
    </lineage>
</organism>
<comment type="caution">
    <text evidence="1">The sequence shown here is derived from an EMBL/GenBank/DDBJ whole genome shotgun (WGS) entry which is preliminary data.</text>
</comment>
<dbReference type="AlphaFoldDB" id="A0AB74CEG3"/>
<evidence type="ECO:0000313" key="2">
    <source>
        <dbReference type="Proteomes" id="UP000275480"/>
    </source>
</evidence>
<sequence>MSTYQEKPSTTRAIEVSMCRQCICHVSNVQRSISTGFWSTLPGISRRMLNGRDTDALGTCARVTVGVVTASWTDAVVTDSWGAVDVGAAFGDLSGLYEASMRGFGSCGVDALVDIYLVRKTQLIPHIYNANIGRSLTLPKSFAVIKPQDRFYSERQGYFGPRENPMAETHCNVWDWDRLRMVKVKGAAKLFPPDEDREIPILAQLQITCPRKFAQSQSTTMDSLLESRPIGRG</sequence>
<accession>A0AB74CEG3</accession>
<dbReference type="EMBL" id="QQZZ01000084">
    <property type="protein sequence ID" value="RMZ44576.1"/>
    <property type="molecule type" value="Genomic_DNA"/>
</dbReference>
<gene>
    <name evidence="1" type="ORF">CA14_012192</name>
</gene>
<reference evidence="1 2" key="1">
    <citation type="submission" date="2018-07" db="EMBL/GenBank/DDBJ databases">
        <title>Identification of spontaneous genetic mutation associated with occurrence of a yellow conidial color mutant of Aspergillus flavus.</title>
        <authorList>
            <person name="Chang P.-K."/>
            <person name="Mack B.M."/>
            <person name="Scharfenstein L."/>
            <person name="Gilbert M.K."/>
        </authorList>
    </citation>
    <scope>NUCLEOTIDE SEQUENCE [LARGE SCALE GENOMIC DNA]</scope>
    <source>
        <strain evidence="1 2">CA14</strain>
    </source>
</reference>
<proteinExistence type="predicted"/>